<reference evidence="7" key="2">
    <citation type="submission" date="2025-09" db="UniProtKB">
        <authorList>
            <consortium name="Ensembl"/>
        </authorList>
    </citation>
    <scope>IDENTIFICATION</scope>
</reference>
<dbReference type="Pfam" id="PF07679">
    <property type="entry name" value="I-set"/>
    <property type="match status" value="2"/>
</dbReference>
<comment type="subcellular location">
    <subcellularLocation>
        <location evidence="1">Cytoplasm</location>
    </subcellularLocation>
</comment>
<reference evidence="7" key="1">
    <citation type="submission" date="2025-08" db="UniProtKB">
        <authorList>
            <consortium name="Ensembl"/>
        </authorList>
    </citation>
    <scope>IDENTIFICATION</scope>
</reference>
<evidence type="ECO:0000259" key="6">
    <source>
        <dbReference type="PROSITE" id="PS50835"/>
    </source>
</evidence>
<sequence>MKKKIQLSPSMEAPKIFERIQSQTVSQGSDAHFRVRVVGKPDPECQWFKNGVQIERSDRIYWYWPEDNVCELVIRDVTAEDSATRNDYGVATSSASLSVEVYPPTIITPLRDAVTSEGQPTYFQCRVTGTVSWYSKDKEIKPSRFFRMTQFEDTYQLEIAEAYPEDEGIYTFVASNSVGQVSSTATLRLEGTMCSCTNGEGESSLTEVNVHLFFNVKYHFESGTGQDPKNCATRLICSIGIWRDISQNIPLPHILLCYVVYEFDPETRNTCRWHSAAMRGRGGGSSSPGPVISRNAKCMMSTF</sequence>
<dbReference type="GO" id="GO:0005737">
    <property type="term" value="C:cytoplasm"/>
    <property type="evidence" value="ECO:0007669"/>
    <property type="project" value="UniProtKB-SubCell"/>
</dbReference>
<dbReference type="InterPro" id="IPR013783">
    <property type="entry name" value="Ig-like_fold"/>
</dbReference>
<evidence type="ECO:0000313" key="8">
    <source>
        <dbReference type="Proteomes" id="UP000694545"/>
    </source>
</evidence>
<dbReference type="FunFam" id="2.60.40.10:FF:000147">
    <property type="entry name" value="Myosin light chain kinase"/>
    <property type="match status" value="1"/>
</dbReference>
<accession>A0A8D2JJJ6</accession>
<organism evidence="7 8">
    <name type="scientific">Varanus komodoensis</name>
    <name type="common">Komodo dragon</name>
    <dbReference type="NCBI Taxonomy" id="61221"/>
    <lineage>
        <taxon>Eukaryota</taxon>
        <taxon>Metazoa</taxon>
        <taxon>Chordata</taxon>
        <taxon>Craniata</taxon>
        <taxon>Vertebrata</taxon>
        <taxon>Euteleostomi</taxon>
        <taxon>Lepidosauria</taxon>
        <taxon>Squamata</taxon>
        <taxon>Bifurcata</taxon>
        <taxon>Unidentata</taxon>
        <taxon>Episquamata</taxon>
        <taxon>Toxicofera</taxon>
        <taxon>Anguimorpha</taxon>
        <taxon>Paleoanguimorpha</taxon>
        <taxon>Varanoidea</taxon>
        <taxon>Varanidae</taxon>
        <taxon>Varanus</taxon>
    </lineage>
</organism>
<dbReference type="InterPro" id="IPR007110">
    <property type="entry name" value="Ig-like_dom"/>
</dbReference>
<dbReference type="PANTHER" id="PTHR47633">
    <property type="entry name" value="IMMUNOGLOBULIN"/>
    <property type="match status" value="1"/>
</dbReference>
<keyword evidence="4" id="KW-0677">Repeat</keyword>
<evidence type="ECO:0000256" key="3">
    <source>
        <dbReference type="ARBA" id="ARBA00022490"/>
    </source>
</evidence>
<dbReference type="PANTHER" id="PTHR47633:SF4">
    <property type="entry name" value="MYOPALLADIN ISOFORM X1"/>
    <property type="match status" value="1"/>
</dbReference>
<comment type="similarity">
    <text evidence="2">Belongs to the protein kinase superfamily. CAMK Ser/Thr protein kinase family.</text>
</comment>
<name>A0A8D2JJJ6_VARKO</name>
<feature type="domain" description="Ig-like" evidence="6">
    <location>
        <begin position="103"/>
        <end position="188"/>
    </location>
</feature>
<dbReference type="InterPro" id="IPR013098">
    <property type="entry name" value="Ig_I-set"/>
</dbReference>
<dbReference type="Ensembl" id="ENSVKKT00000011887.1">
    <property type="protein sequence ID" value="ENSVKKP00000011609.1"/>
    <property type="gene ID" value="ENSVKKG00000008090.1"/>
</dbReference>
<dbReference type="InterPro" id="IPR036179">
    <property type="entry name" value="Ig-like_dom_sf"/>
</dbReference>
<evidence type="ECO:0000256" key="1">
    <source>
        <dbReference type="ARBA" id="ARBA00004496"/>
    </source>
</evidence>
<evidence type="ECO:0000256" key="4">
    <source>
        <dbReference type="ARBA" id="ARBA00022737"/>
    </source>
</evidence>
<keyword evidence="5" id="KW-0393">Immunoglobulin domain</keyword>
<dbReference type="Proteomes" id="UP000694545">
    <property type="component" value="Unplaced"/>
</dbReference>
<evidence type="ECO:0000256" key="5">
    <source>
        <dbReference type="ARBA" id="ARBA00023319"/>
    </source>
</evidence>
<keyword evidence="3" id="KW-0963">Cytoplasm</keyword>
<dbReference type="SUPFAM" id="SSF48726">
    <property type="entry name" value="Immunoglobulin"/>
    <property type="match status" value="2"/>
</dbReference>
<evidence type="ECO:0000313" key="7">
    <source>
        <dbReference type="Ensembl" id="ENSVKKP00000011609.1"/>
    </source>
</evidence>
<feature type="domain" description="Ig-like" evidence="6">
    <location>
        <begin position="14"/>
        <end position="84"/>
    </location>
</feature>
<dbReference type="PROSITE" id="PS50835">
    <property type="entry name" value="IG_LIKE"/>
    <property type="match status" value="2"/>
</dbReference>
<dbReference type="FunFam" id="2.60.40.10:FF:000779">
    <property type="entry name" value="Titin b"/>
    <property type="match status" value="1"/>
</dbReference>
<proteinExistence type="inferred from homology"/>
<protein>
    <recommendedName>
        <fullName evidence="6">Ig-like domain-containing protein</fullName>
    </recommendedName>
</protein>
<evidence type="ECO:0000256" key="2">
    <source>
        <dbReference type="ARBA" id="ARBA00006692"/>
    </source>
</evidence>
<keyword evidence="8" id="KW-1185">Reference proteome</keyword>
<dbReference type="AlphaFoldDB" id="A0A8D2JJJ6"/>
<dbReference type="Gene3D" id="2.60.40.10">
    <property type="entry name" value="Immunoglobulins"/>
    <property type="match status" value="2"/>
</dbReference>
<dbReference type="SMART" id="SM00409">
    <property type="entry name" value="IG"/>
    <property type="match status" value="2"/>
</dbReference>
<dbReference type="InterPro" id="IPR003599">
    <property type="entry name" value="Ig_sub"/>
</dbReference>